<proteinExistence type="predicted"/>
<feature type="region of interest" description="Disordered" evidence="1">
    <location>
        <begin position="294"/>
        <end position="323"/>
    </location>
</feature>
<protein>
    <submittedName>
        <fullName evidence="3">Primase-like protein</fullName>
    </submittedName>
</protein>
<evidence type="ECO:0000313" key="4">
    <source>
        <dbReference type="Proteomes" id="UP000245712"/>
    </source>
</evidence>
<name>A0ABX5KIL0_9BURK</name>
<organism evidence="3 4">
    <name type="scientific">Paraburkholderia unamae</name>
    <dbReference type="NCBI Taxonomy" id="219649"/>
    <lineage>
        <taxon>Bacteria</taxon>
        <taxon>Pseudomonadati</taxon>
        <taxon>Pseudomonadota</taxon>
        <taxon>Betaproteobacteria</taxon>
        <taxon>Burkholderiales</taxon>
        <taxon>Burkholderiaceae</taxon>
        <taxon>Paraburkholderia</taxon>
    </lineage>
</organism>
<comment type="caution">
    <text evidence="3">The sequence shown here is derived from an EMBL/GenBank/DDBJ whole genome shotgun (WGS) entry which is preliminary data.</text>
</comment>
<feature type="compositionally biased region" description="Basic and acidic residues" evidence="1">
    <location>
        <begin position="311"/>
        <end position="321"/>
    </location>
</feature>
<feature type="domain" description="Primase C-terminal 2" evidence="2">
    <location>
        <begin position="7"/>
        <end position="78"/>
    </location>
</feature>
<dbReference type="EMBL" id="QEOB01000011">
    <property type="protein sequence ID" value="PVX81251.1"/>
    <property type="molecule type" value="Genomic_DNA"/>
</dbReference>
<dbReference type="RefSeq" id="WP_116612300.1">
    <property type="nucleotide sequence ID" value="NZ_QEOB01000011.1"/>
</dbReference>
<dbReference type="SUPFAM" id="SSF46785">
    <property type="entry name" value="Winged helix' DNA-binding domain"/>
    <property type="match status" value="1"/>
</dbReference>
<keyword evidence="4" id="KW-1185">Reference proteome</keyword>
<dbReference type="Pfam" id="PF08707">
    <property type="entry name" value="PriCT_2"/>
    <property type="match status" value="1"/>
</dbReference>
<evidence type="ECO:0000259" key="2">
    <source>
        <dbReference type="Pfam" id="PF08707"/>
    </source>
</evidence>
<dbReference type="InterPro" id="IPR014819">
    <property type="entry name" value="PriCT_2"/>
</dbReference>
<dbReference type="Proteomes" id="UP000245712">
    <property type="component" value="Unassembled WGS sequence"/>
</dbReference>
<accession>A0ABX5KIL0</accession>
<dbReference type="InterPro" id="IPR027417">
    <property type="entry name" value="P-loop_NTPase"/>
</dbReference>
<sequence>MNPAERARAALRALDPNMPRKEWVRAGAAAYKAGVGFDDFDAWSRCGGNYGGLQATRTTWRSCARMEQINEGTLFYLARAAGWTDQEPVEPRASEPPHEEAWEEESDGAPCNATALWEAGEPAHAHPYVRAGQIDPDTVRIEAGNPDALLTPFRDLDGALVTLQRIFPNGEKRTLRGRMGCSCYQLGDVHGDCDLYVAEGAKTAGAVARAMYQAAVVATGGVARFGTVGAAWRARYPARRLVYVADRGTEAATEAAARATAAQWCPMPENFKPGEDAFDYEALYESEALEAFIRSNTRKPAPDEPEPPRGGAKEREQEKAQPWEPQVIAATDLFANPPEKPVFLVDGFLPVGLTVIAAPPKCNKSVLALQIGRHISAGMPLWYREVRQGPVLYLDLENGNRRIYDRLQQMGTRPADIAGLSFVTEWEQGNRDALLRLLETLKPVQVTIDTWRKFCRPLDKRQDQYAQEQAEVAWLQREAMARGISIVLVLHTTKAIAESVLSSVSGSYAVTGGADAILVLQKQDSDRRIISTVGRDLPDTRMLYRLGDDLNFRFMCDADEMVTPEQLRYLQAIADGCGTQAMIAKALGFGSGAVSRMVEKLATGGSIWKPGGFLRLTPAGLRLLAISKGEAWHDESEAAKE</sequence>
<reference evidence="3 4" key="1">
    <citation type="submission" date="2018-05" db="EMBL/GenBank/DDBJ databases">
        <title>Genomic Encyclopedia of Type Strains, Phase IV (KMG-V): Genome sequencing to study the core and pangenomes of soil and plant-associated prokaryotes.</title>
        <authorList>
            <person name="Whitman W."/>
        </authorList>
    </citation>
    <scope>NUCLEOTIDE SEQUENCE [LARGE SCALE GENOMIC DNA]</scope>
    <source>
        <strain evidence="3 4">SCZa-39</strain>
    </source>
</reference>
<dbReference type="SUPFAM" id="SSF52540">
    <property type="entry name" value="P-loop containing nucleoside triphosphate hydrolases"/>
    <property type="match status" value="1"/>
</dbReference>
<feature type="region of interest" description="Disordered" evidence="1">
    <location>
        <begin position="86"/>
        <end position="105"/>
    </location>
</feature>
<evidence type="ECO:0000313" key="3">
    <source>
        <dbReference type="EMBL" id="PVX81251.1"/>
    </source>
</evidence>
<evidence type="ECO:0000256" key="1">
    <source>
        <dbReference type="SAM" id="MobiDB-lite"/>
    </source>
</evidence>
<feature type="compositionally biased region" description="Basic and acidic residues" evidence="1">
    <location>
        <begin position="89"/>
        <end position="100"/>
    </location>
</feature>
<dbReference type="Pfam" id="PF13481">
    <property type="entry name" value="AAA_25"/>
    <property type="match status" value="1"/>
</dbReference>
<gene>
    <name evidence="3" type="ORF">C7402_111153</name>
</gene>
<dbReference type="Gene3D" id="3.40.50.300">
    <property type="entry name" value="P-loop containing nucleotide triphosphate hydrolases"/>
    <property type="match status" value="1"/>
</dbReference>
<dbReference type="InterPro" id="IPR036390">
    <property type="entry name" value="WH_DNA-bd_sf"/>
</dbReference>